<organism evidence="2 3">
    <name type="scientific">Mycolicibacter acidiphilus</name>
    <dbReference type="NCBI Taxonomy" id="2835306"/>
    <lineage>
        <taxon>Bacteria</taxon>
        <taxon>Bacillati</taxon>
        <taxon>Actinomycetota</taxon>
        <taxon>Actinomycetes</taxon>
        <taxon>Mycobacteriales</taxon>
        <taxon>Mycobacteriaceae</taxon>
        <taxon>Mycolicibacter</taxon>
    </lineage>
</organism>
<dbReference type="RefSeq" id="WP_214091800.1">
    <property type="nucleotide sequence ID" value="NZ_JAHCLR010000005.1"/>
</dbReference>
<dbReference type="Proteomes" id="UP001519535">
    <property type="component" value="Unassembled WGS sequence"/>
</dbReference>
<reference evidence="2 3" key="1">
    <citation type="submission" date="2021-05" db="EMBL/GenBank/DDBJ databases">
        <title>Mycobacterium acidophilum sp. nov., an extremely acid-tolerant member of the genus Mycobacterium.</title>
        <authorList>
            <person name="Xia J."/>
        </authorList>
    </citation>
    <scope>NUCLEOTIDE SEQUENCE [LARGE SCALE GENOMIC DNA]</scope>
    <source>
        <strain evidence="2 3">M1</strain>
    </source>
</reference>
<feature type="domain" description="SnoaL-like" evidence="1">
    <location>
        <begin position="4"/>
        <end position="127"/>
    </location>
</feature>
<dbReference type="Gene3D" id="3.10.450.50">
    <property type="match status" value="1"/>
</dbReference>
<gene>
    <name evidence="2" type="ORF">KIH27_04880</name>
</gene>
<dbReference type="EMBL" id="JAHCLR010000005">
    <property type="protein sequence ID" value="MBS9532922.1"/>
    <property type="molecule type" value="Genomic_DNA"/>
</dbReference>
<accession>A0ABS5RF69</accession>
<dbReference type="InterPro" id="IPR032710">
    <property type="entry name" value="NTF2-like_dom_sf"/>
</dbReference>
<dbReference type="SUPFAM" id="SSF54427">
    <property type="entry name" value="NTF2-like"/>
    <property type="match status" value="1"/>
</dbReference>
<sequence length="150" mass="16493">MGSDAVAITNLLYSYAELLDAGDFDAAAALFAHARIKVDAAGTLIDSAGLLGIWRRHVRIHPDGTPRTKHVITNPILTIDETAGTATCRSYYTVFQQTGTVPLQAIAAGRYHDEFERVGDAWRFAFRDYSMLDFRGDLHDHLTAPDGDAR</sequence>
<evidence type="ECO:0000313" key="3">
    <source>
        <dbReference type="Proteomes" id="UP001519535"/>
    </source>
</evidence>
<dbReference type="CDD" id="cd00531">
    <property type="entry name" value="NTF2_like"/>
    <property type="match status" value="1"/>
</dbReference>
<protein>
    <submittedName>
        <fullName evidence="2">Nuclear transport factor 2 family protein</fullName>
    </submittedName>
</protein>
<comment type="caution">
    <text evidence="2">The sequence shown here is derived from an EMBL/GenBank/DDBJ whole genome shotgun (WGS) entry which is preliminary data.</text>
</comment>
<proteinExistence type="predicted"/>
<dbReference type="InterPro" id="IPR037401">
    <property type="entry name" value="SnoaL-like"/>
</dbReference>
<name>A0ABS5RF69_9MYCO</name>
<evidence type="ECO:0000313" key="2">
    <source>
        <dbReference type="EMBL" id="MBS9532922.1"/>
    </source>
</evidence>
<dbReference type="Pfam" id="PF13577">
    <property type="entry name" value="SnoaL_4"/>
    <property type="match status" value="1"/>
</dbReference>
<keyword evidence="3" id="KW-1185">Reference proteome</keyword>
<evidence type="ECO:0000259" key="1">
    <source>
        <dbReference type="Pfam" id="PF13577"/>
    </source>
</evidence>